<evidence type="ECO:0000313" key="14">
    <source>
        <dbReference type="EMBL" id="PDQ36165.1"/>
    </source>
</evidence>
<dbReference type="GO" id="GO:0008168">
    <property type="term" value="F:methyltransferase activity"/>
    <property type="evidence" value="ECO:0007669"/>
    <property type="project" value="UniProtKB-KW"/>
</dbReference>
<evidence type="ECO:0000256" key="3">
    <source>
        <dbReference type="ARBA" id="ARBA00008621"/>
    </source>
</evidence>
<evidence type="ECO:0000256" key="12">
    <source>
        <dbReference type="ARBA" id="ARBA00047973"/>
    </source>
</evidence>
<evidence type="ECO:0000256" key="4">
    <source>
        <dbReference type="ARBA" id="ARBA00011233"/>
    </source>
</evidence>
<feature type="binding site" evidence="13">
    <location>
        <position position="158"/>
    </location>
    <ligand>
        <name>substrate</name>
    </ligand>
</feature>
<dbReference type="InterPro" id="IPR036704">
    <property type="entry name" value="RraA/RraA-like_sf"/>
</dbReference>
<proteinExistence type="inferred from homology"/>
<name>A0A2A6FTD9_9MICO</name>
<feature type="binding site" evidence="13">
    <location>
        <begin position="136"/>
        <end position="139"/>
    </location>
    <ligand>
        <name>substrate</name>
    </ligand>
</feature>
<gene>
    <name evidence="14" type="ORF">B5766_03260</name>
</gene>
<comment type="cofactor">
    <cofactor evidence="2">
        <name>a divalent metal cation</name>
        <dbReference type="ChEBI" id="CHEBI:60240"/>
    </cofactor>
</comment>
<evidence type="ECO:0000256" key="11">
    <source>
        <dbReference type="ARBA" id="ARBA00032305"/>
    </source>
</evidence>
<evidence type="ECO:0000256" key="5">
    <source>
        <dbReference type="ARBA" id="ARBA00012213"/>
    </source>
</evidence>
<accession>A0A2A6FTD9</accession>
<evidence type="ECO:0000256" key="2">
    <source>
        <dbReference type="ARBA" id="ARBA00001968"/>
    </source>
</evidence>
<reference evidence="15" key="1">
    <citation type="submission" date="2017-03" db="EMBL/GenBank/DDBJ databases">
        <authorList>
            <person name="Lund M.B."/>
        </authorList>
    </citation>
    <scope>NUCLEOTIDE SEQUENCE [LARGE SCALE GENOMIC DNA]</scope>
</reference>
<comment type="caution">
    <text evidence="14">The sequence shown here is derived from an EMBL/GenBank/DDBJ whole genome shotgun (WGS) entry which is preliminary data.</text>
</comment>
<dbReference type="CDD" id="cd16841">
    <property type="entry name" value="RraA_family"/>
    <property type="match status" value="1"/>
</dbReference>
<comment type="function">
    <text evidence="8">Catalyzes the aldol cleavage of 4-hydroxy-4-methyl-2-oxoglutarate (HMG) into 2 molecules of pyruvate. Also contains a secondary oxaloacetate (OAA) decarboxylase activity due to the common pyruvate enolate transition state formed following C-C bond cleavage in the retro-aldol and decarboxylation reactions.</text>
</comment>
<evidence type="ECO:0000313" key="15">
    <source>
        <dbReference type="Proteomes" id="UP000219994"/>
    </source>
</evidence>
<comment type="catalytic activity">
    <reaction evidence="1">
        <text>4-hydroxy-4-methyl-2-oxoglutarate = 2 pyruvate</text>
        <dbReference type="Rhea" id="RHEA:22748"/>
        <dbReference type="ChEBI" id="CHEBI:15361"/>
        <dbReference type="ChEBI" id="CHEBI:58276"/>
        <dbReference type="EC" id="4.1.3.17"/>
    </reaction>
</comment>
<keyword evidence="13" id="KW-0479">Metal-binding</keyword>
<evidence type="ECO:0000256" key="6">
    <source>
        <dbReference type="ARBA" id="ARBA00012947"/>
    </source>
</evidence>
<dbReference type="PANTHER" id="PTHR33254">
    <property type="entry name" value="4-HYDROXY-4-METHYL-2-OXOGLUTARATE ALDOLASE 3-RELATED"/>
    <property type="match status" value="1"/>
</dbReference>
<evidence type="ECO:0000256" key="13">
    <source>
        <dbReference type="PIRSR" id="PIRSR605493-1"/>
    </source>
</evidence>
<comment type="subunit">
    <text evidence="4">Homotrimer.</text>
</comment>
<dbReference type="PANTHER" id="PTHR33254:SF4">
    <property type="entry name" value="4-HYDROXY-4-METHYL-2-OXOGLUTARATE ALDOLASE 3-RELATED"/>
    <property type="match status" value="1"/>
</dbReference>
<dbReference type="SUPFAM" id="SSF89562">
    <property type="entry name" value="RraA-like"/>
    <property type="match status" value="1"/>
</dbReference>
<dbReference type="EC" id="4.1.1.112" evidence="6"/>
<evidence type="ECO:0000256" key="10">
    <source>
        <dbReference type="ARBA" id="ARBA00030169"/>
    </source>
</evidence>
<keyword evidence="14" id="KW-0808">Transferase</keyword>
<dbReference type="GO" id="GO:0008948">
    <property type="term" value="F:oxaloacetate decarboxylase activity"/>
    <property type="evidence" value="ECO:0007669"/>
    <property type="project" value="UniProtKB-EC"/>
</dbReference>
<evidence type="ECO:0000256" key="8">
    <source>
        <dbReference type="ARBA" id="ARBA00025046"/>
    </source>
</evidence>
<keyword evidence="14" id="KW-0489">Methyltransferase</keyword>
<dbReference type="GO" id="GO:0032259">
    <property type="term" value="P:methylation"/>
    <property type="evidence" value="ECO:0007669"/>
    <property type="project" value="UniProtKB-KW"/>
</dbReference>
<evidence type="ECO:0000256" key="1">
    <source>
        <dbReference type="ARBA" id="ARBA00001342"/>
    </source>
</evidence>
<organism evidence="14 15">
    <name type="scientific">Candidatus Lumbricidiphila eiseniae</name>
    <dbReference type="NCBI Taxonomy" id="1969409"/>
    <lineage>
        <taxon>Bacteria</taxon>
        <taxon>Bacillati</taxon>
        <taxon>Actinomycetota</taxon>
        <taxon>Actinomycetes</taxon>
        <taxon>Micrococcales</taxon>
        <taxon>Microbacteriaceae</taxon>
        <taxon>Candidatus Lumbricidiphila</taxon>
    </lineage>
</organism>
<dbReference type="Proteomes" id="UP000219994">
    <property type="component" value="Unassembled WGS sequence"/>
</dbReference>
<dbReference type="AlphaFoldDB" id="A0A2A6FTD9"/>
<feature type="binding site" evidence="13">
    <location>
        <position position="159"/>
    </location>
    <ligand>
        <name>Mg(2+)</name>
        <dbReference type="ChEBI" id="CHEBI:18420"/>
    </ligand>
</feature>
<keyword evidence="13" id="KW-0460">Magnesium</keyword>
<dbReference type="GO" id="GO:0046872">
    <property type="term" value="F:metal ion binding"/>
    <property type="evidence" value="ECO:0007669"/>
    <property type="project" value="UniProtKB-KW"/>
</dbReference>
<dbReference type="EC" id="4.1.3.17" evidence="5"/>
<dbReference type="GO" id="GO:0047443">
    <property type="term" value="F:4-hydroxy-4-methyl-2-oxoglutarate aldolase activity"/>
    <property type="evidence" value="ECO:0007669"/>
    <property type="project" value="UniProtKB-EC"/>
</dbReference>
<comment type="cofactor">
    <cofactor evidence="13">
        <name>Mg(2+)</name>
        <dbReference type="ChEBI" id="CHEBI:18420"/>
    </cofactor>
</comment>
<dbReference type="Pfam" id="PF03737">
    <property type="entry name" value="RraA-like"/>
    <property type="match status" value="1"/>
</dbReference>
<evidence type="ECO:0000256" key="9">
    <source>
        <dbReference type="ARBA" id="ARBA00029596"/>
    </source>
</evidence>
<dbReference type="InterPro" id="IPR005493">
    <property type="entry name" value="RraA/RraA-like"/>
</dbReference>
<protein>
    <recommendedName>
        <fullName evidence="7">Putative 4-hydroxy-4-methyl-2-oxoglutarate aldolase</fullName>
        <ecNumber evidence="6">4.1.1.112</ecNumber>
        <ecNumber evidence="5">4.1.3.17</ecNumber>
    </recommendedName>
    <alternativeName>
        <fullName evidence="11">Oxaloacetate decarboxylase</fullName>
    </alternativeName>
    <alternativeName>
        <fullName evidence="9">Regulator of ribonuclease activity homolog</fullName>
    </alternativeName>
    <alternativeName>
        <fullName evidence="10">RraA-like protein</fullName>
    </alternativeName>
</protein>
<comment type="similarity">
    <text evidence="3">Belongs to the class II aldolase/RraA-like family.</text>
</comment>
<dbReference type="Gene3D" id="3.50.30.40">
    <property type="entry name" value="Ribonuclease E inhibitor RraA/RraA-like"/>
    <property type="match status" value="1"/>
</dbReference>
<dbReference type="EMBL" id="NAEP01000023">
    <property type="protein sequence ID" value="PDQ36165.1"/>
    <property type="molecule type" value="Genomic_DNA"/>
</dbReference>
<comment type="catalytic activity">
    <reaction evidence="12">
        <text>oxaloacetate + H(+) = pyruvate + CO2</text>
        <dbReference type="Rhea" id="RHEA:15641"/>
        <dbReference type="ChEBI" id="CHEBI:15361"/>
        <dbReference type="ChEBI" id="CHEBI:15378"/>
        <dbReference type="ChEBI" id="CHEBI:16452"/>
        <dbReference type="ChEBI" id="CHEBI:16526"/>
        <dbReference type="EC" id="4.1.1.112"/>
    </reaction>
</comment>
<evidence type="ECO:0000256" key="7">
    <source>
        <dbReference type="ARBA" id="ARBA00016549"/>
    </source>
</evidence>
<sequence>MRIQPFRDELVELTSQWQGDRFEDGRPKVPDSVLEDLQEATTEQVWAVLWDAGFLHQYEGNWLETNPGKPIVGRAVTSQFVPKRPDLDEVVLTAAAREGLVFGPDTQNWLVVESLVSHDVMVVDLFGKIYEGTFIGDNLATAVATRTGVGAVIHGGIRDMMGIRELKAINVFYRGVDPTPIRHVTLAGLNIPVRLGAATVLPGDVVFGTPSGVIFIPPHLAERAASLSRETRLRDKFGKQRLAERTYTSADIDVPEWRSDIQADYNSWLADGTQ</sequence>